<organism evidence="1 2">
    <name type="scientific">Vibrio scophthalmi LMG 19158</name>
    <dbReference type="NCBI Taxonomy" id="870967"/>
    <lineage>
        <taxon>Bacteria</taxon>
        <taxon>Pseudomonadati</taxon>
        <taxon>Pseudomonadota</taxon>
        <taxon>Gammaproteobacteria</taxon>
        <taxon>Vibrionales</taxon>
        <taxon>Vibrionaceae</taxon>
        <taxon>Vibrio</taxon>
    </lineage>
</organism>
<dbReference type="RefSeq" id="WP_005596301.1">
    <property type="nucleotide sequence ID" value="NZ_AFWE01000156.1"/>
</dbReference>
<proteinExistence type="predicted"/>
<dbReference type="Proteomes" id="UP000004349">
    <property type="component" value="Unassembled WGS sequence"/>
</dbReference>
<evidence type="ECO:0000313" key="1">
    <source>
        <dbReference type="EMBL" id="EGU34622.1"/>
    </source>
</evidence>
<comment type="caution">
    <text evidence="1">The sequence shown here is derived from an EMBL/GenBank/DDBJ whole genome shotgun (WGS) entry which is preliminary data.</text>
</comment>
<gene>
    <name evidence="1" type="ORF">VIS19158_11298</name>
</gene>
<evidence type="ECO:0000313" key="2">
    <source>
        <dbReference type="Proteomes" id="UP000004349"/>
    </source>
</evidence>
<protein>
    <submittedName>
        <fullName evidence="1">Uncharacterized protein</fullName>
    </submittedName>
</protein>
<name>F9RQ20_9VIBR</name>
<accession>F9RQ20</accession>
<dbReference type="EMBL" id="AFWE01000156">
    <property type="protein sequence ID" value="EGU34622.1"/>
    <property type="molecule type" value="Genomic_DNA"/>
</dbReference>
<dbReference type="AlphaFoldDB" id="F9RQ20"/>
<reference evidence="1 2" key="1">
    <citation type="journal article" date="2012" name="Int. J. Syst. Evol. Microbiol.">
        <title>Vibrio caribbeanicus sp. nov., isolated from the marine sponge Scleritoderma cyanea.</title>
        <authorList>
            <person name="Hoffmann M."/>
            <person name="Monday S.R."/>
            <person name="Allard M.W."/>
            <person name="Strain E.A."/>
            <person name="Whittaker P."/>
            <person name="Naum M."/>
            <person name="McCarthy P.J."/>
            <person name="Lopez J.V."/>
            <person name="Fischer M."/>
            <person name="Brown E.W."/>
        </authorList>
    </citation>
    <scope>NUCLEOTIDE SEQUENCE [LARGE SCALE GENOMIC DNA]</scope>
    <source>
        <strain evidence="1 2">LMG 19158</strain>
    </source>
</reference>
<sequence>MNVLYFPNNNRLPNYHDFKDVKSIAFSEIIKTTIQIHGQIPNEDAVLKQVNTQAEAFKNDFLNSQLDKAEFIERIIQSVMNRINSEALGLSDF</sequence>